<feature type="region of interest" description="Disordered" evidence="1">
    <location>
        <begin position="1"/>
        <end position="21"/>
    </location>
</feature>
<keyword evidence="4" id="KW-1185">Reference proteome</keyword>
<protein>
    <recommendedName>
        <fullName evidence="2">C2H2-type domain-containing protein</fullName>
    </recommendedName>
</protein>
<accession>A0ABV0TD64</accession>
<evidence type="ECO:0000256" key="1">
    <source>
        <dbReference type="SAM" id="MobiDB-lite"/>
    </source>
</evidence>
<feature type="compositionally biased region" description="Low complexity" evidence="1">
    <location>
        <begin position="618"/>
        <end position="628"/>
    </location>
</feature>
<feature type="compositionally biased region" description="Basic residues" evidence="1">
    <location>
        <begin position="592"/>
        <end position="601"/>
    </location>
</feature>
<evidence type="ECO:0000313" key="4">
    <source>
        <dbReference type="Proteomes" id="UP001482620"/>
    </source>
</evidence>
<feature type="region of interest" description="Disordered" evidence="1">
    <location>
        <begin position="231"/>
        <end position="343"/>
    </location>
</feature>
<evidence type="ECO:0000259" key="2">
    <source>
        <dbReference type="PROSITE" id="PS00028"/>
    </source>
</evidence>
<feature type="region of interest" description="Disordered" evidence="1">
    <location>
        <begin position="898"/>
        <end position="953"/>
    </location>
</feature>
<dbReference type="Proteomes" id="UP001482620">
    <property type="component" value="Unassembled WGS sequence"/>
</dbReference>
<feature type="compositionally biased region" description="Basic and acidic residues" evidence="1">
    <location>
        <begin position="297"/>
        <end position="316"/>
    </location>
</feature>
<feature type="region of interest" description="Disordered" evidence="1">
    <location>
        <begin position="396"/>
        <end position="429"/>
    </location>
</feature>
<gene>
    <name evidence="3" type="ORF">ILYODFUR_028105</name>
</gene>
<organism evidence="3 4">
    <name type="scientific">Ilyodon furcidens</name>
    <name type="common">goldbreast splitfin</name>
    <dbReference type="NCBI Taxonomy" id="33524"/>
    <lineage>
        <taxon>Eukaryota</taxon>
        <taxon>Metazoa</taxon>
        <taxon>Chordata</taxon>
        <taxon>Craniata</taxon>
        <taxon>Vertebrata</taxon>
        <taxon>Euteleostomi</taxon>
        <taxon>Actinopterygii</taxon>
        <taxon>Neopterygii</taxon>
        <taxon>Teleostei</taxon>
        <taxon>Neoteleostei</taxon>
        <taxon>Acanthomorphata</taxon>
        <taxon>Ovalentaria</taxon>
        <taxon>Atherinomorphae</taxon>
        <taxon>Cyprinodontiformes</taxon>
        <taxon>Goodeidae</taxon>
        <taxon>Ilyodon</taxon>
    </lineage>
</organism>
<name>A0ABV0TD64_9TELE</name>
<feature type="region of interest" description="Disordered" evidence="1">
    <location>
        <begin position="546"/>
        <end position="660"/>
    </location>
</feature>
<proteinExistence type="predicted"/>
<feature type="compositionally biased region" description="Polar residues" evidence="1">
    <location>
        <begin position="10"/>
        <end position="20"/>
    </location>
</feature>
<feature type="domain" description="C2H2-type" evidence="2">
    <location>
        <begin position="978"/>
        <end position="1000"/>
    </location>
</feature>
<feature type="compositionally biased region" description="Polar residues" evidence="1">
    <location>
        <begin position="560"/>
        <end position="570"/>
    </location>
</feature>
<feature type="domain" description="C2H2-type" evidence="2">
    <location>
        <begin position="456"/>
        <end position="478"/>
    </location>
</feature>
<reference evidence="3 4" key="1">
    <citation type="submission" date="2021-06" db="EMBL/GenBank/DDBJ databases">
        <authorList>
            <person name="Palmer J.M."/>
        </authorList>
    </citation>
    <scope>NUCLEOTIDE SEQUENCE [LARGE SCALE GENOMIC DNA]</scope>
    <source>
        <strain evidence="4">if_2019</strain>
        <tissue evidence="3">Muscle</tissue>
    </source>
</reference>
<dbReference type="PROSITE" id="PS00028">
    <property type="entry name" value="ZINC_FINGER_C2H2_1"/>
    <property type="match status" value="2"/>
</dbReference>
<feature type="region of interest" description="Disordered" evidence="1">
    <location>
        <begin position="359"/>
        <end position="384"/>
    </location>
</feature>
<evidence type="ECO:0000313" key="3">
    <source>
        <dbReference type="EMBL" id="MEQ2230330.1"/>
    </source>
</evidence>
<sequence>MSHPLFNPGLSENQQSTQIHNGPPATYLPMGFSNLGPVSSGSSSAALANYMPGQNKVKSDNNTVDSVAWSVKSVHEPMVQMANFSIGQRREFPSSSSMLATSERHTHSAGIDPTSLDWLAMYKQATKNDASEFSSLFSPSGFNVSQRVLSGEQVENSESIPGLGDNENPVSNRSVFSTESNQPTETAAEILQRFGLDEGDLKELDSYSLNRITPGNLSRILQHIYIQKEQRAAAAGKPSKPHPQPRSILKPSKVIDFGHSEVVKTSSDDSNQMVDRSPLNKESTSALDSKRTSVIKPDSDQSERLQVKPREEDTKLLRPKVSKSCPLKEPESGHLLMSETQPSGSWVSGVLYSCSYLKSSNSESGKTQRKRTVVDKQRSKQQIKQNYVRQKTQVKLRKHRQNKPVMKTREALKLQSSSAKASPSKPPEVPVPECLPTLAMIEDFEGATPRAFPHMCSLCDQIFSCIDDWLYHQSTRNHCENCRLLQRKYPKWILEVKPFLRQDKSKQQQMKVITDLISESFFIFCYFSCSLFVFIAERRKEKTLSATSRSSLHRLRNSKPESWSRSNGASRCQGLEGQSDESGNSSRSSYLWRHHSRRSRSPSHSPGSNRGLKKKPLSSGSRSFSSSRPDCVSKDEGEKPFTSPHSFRQTDPSVCPLESNQAKYTPESAAEILKMFGLDKEDIKELDSYPEDQITPENLHLVLRQIFLQKKKRATAAENITEPQPNPSMTFSPDGTEMSFDKMPQSLLKPIKVVDYGHSAKYTIVGDEIKKTSTDNSEPCGDTLPLDNSNPSGCKKAPLQKCKKHVRTFGLDSKSRPSIKPGSGPNKRPQDKPKWKVTKPLKSPGSKHFSLKQPQSGQMSKPKIRKSSAHLTGGCPSGPNLNNTKHTCLGKRAAAAVKKSKLQMDQKPKRQRLKQRTLKHETKVESKTGKAPPCDISSGKLTPTKPPTVKGSVSNHLPTLAMIKDYAAATPRTFPHTCSICNKECSHMQDWLSHQNTSFHLESCRILRTQ</sequence>
<feature type="compositionally biased region" description="Polar residues" evidence="1">
    <location>
        <begin position="643"/>
        <end position="660"/>
    </location>
</feature>
<feature type="compositionally biased region" description="Basic and acidic residues" evidence="1">
    <location>
        <begin position="918"/>
        <end position="928"/>
    </location>
</feature>
<feature type="region of interest" description="Disordered" evidence="1">
    <location>
        <begin position="772"/>
        <end position="886"/>
    </location>
</feature>
<comment type="caution">
    <text evidence="3">The sequence shown here is derived from an EMBL/GenBank/DDBJ whole genome shotgun (WGS) entry which is preliminary data.</text>
</comment>
<feature type="compositionally biased region" description="Polar residues" evidence="1">
    <location>
        <begin position="263"/>
        <end position="287"/>
    </location>
</feature>
<dbReference type="EMBL" id="JAHRIQ010026957">
    <property type="protein sequence ID" value="MEQ2230330.1"/>
    <property type="molecule type" value="Genomic_DNA"/>
</dbReference>
<dbReference type="InterPro" id="IPR013087">
    <property type="entry name" value="Znf_C2H2_type"/>
</dbReference>